<comment type="subcellular location">
    <subcellularLocation>
        <location evidence="1">Cell membrane</location>
        <topology evidence="1">Multi-pass membrane protein</topology>
    </subcellularLocation>
</comment>
<keyword evidence="2" id="KW-1003">Cell membrane</keyword>
<evidence type="ECO:0000256" key="2">
    <source>
        <dbReference type="ARBA" id="ARBA00022475"/>
    </source>
</evidence>
<comment type="caution">
    <text evidence="6">The sequence shown here is derived from an EMBL/GenBank/DDBJ whole genome shotgun (WGS) entry which is preliminary data.</text>
</comment>
<evidence type="ECO:0000256" key="1">
    <source>
        <dbReference type="ARBA" id="ARBA00004651"/>
    </source>
</evidence>
<sequence length="338" mass="35285">MSTIKLQETQTGTWNRVKNTVARRTEGRAVVLLILVIVVIAMQQPIVFNAYGVSLARVALVGMVALGLTLVVLQGELDLSVGSTLALTGVVVATIPDLGLGIIVGLITGLVIGALNAFLIVIVGVNSFIATLGTLFALRGLAFVLSDGRPVRVTDIDSALAFGRQLLGPLTPRVLVFILLFIALHFFISRMRAGREFYAVGGNRQAAIDAGIPVKLRLFTAFMLCGFVAALAGVINTLELTAADPTAGSSVLLASFAAVIIGGNLLNGGRGSLVGTMIGAFALGLMQVGLTFAGTPREVQDVLIGIILLVAITTEPNNLRALSGRFQRLTQRKANASA</sequence>
<name>A0A4Y8KWD8_9MICO</name>
<gene>
    <name evidence="6" type="ORF">E3T53_01090</name>
</gene>
<dbReference type="AlphaFoldDB" id="A0A4Y8KWD8"/>
<evidence type="ECO:0000313" key="7">
    <source>
        <dbReference type="Proteomes" id="UP000298218"/>
    </source>
</evidence>
<dbReference type="PANTHER" id="PTHR32196">
    <property type="entry name" value="ABC TRANSPORTER PERMEASE PROTEIN YPHD-RELATED-RELATED"/>
    <property type="match status" value="1"/>
</dbReference>
<proteinExistence type="predicted"/>
<dbReference type="GO" id="GO:0005886">
    <property type="term" value="C:plasma membrane"/>
    <property type="evidence" value="ECO:0007669"/>
    <property type="project" value="UniProtKB-SubCell"/>
</dbReference>
<dbReference type="Pfam" id="PF02653">
    <property type="entry name" value="BPD_transp_2"/>
    <property type="match status" value="1"/>
</dbReference>
<dbReference type="InterPro" id="IPR001851">
    <property type="entry name" value="ABC_transp_permease"/>
</dbReference>
<dbReference type="Proteomes" id="UP000298218">
    <property type="component" value="Unassembled WGS sequence"/>
</dbReference>
<keyword evidence="7" id="KW-1185">Reference proteome</keyword>
<dbReference type="CDD" id="cd06579">
    <property type="entry name" value="TM_PBP1_transp_AraH_like"/>
    <property type="match status" value="1"/>
</dbReference>
<keyword evidence="3" id="KW-0812">Transmembrane</keyword>
<protein>
    <submittedName>
        <fullName evidence="6">ABC transporter permease</fullName>
    </submittedName>
</protein>
<dbReference type="RefSeq" id="WP_134174974.1">
    <property type="nucleotide sequence ID" value="NZ_SODI01000001.1"/>
</dbReference>
<accession>A0A4Y8KWD8</accession>
<evidence type="ECO:0000256" key="3">
    <source>
        <dbReference type="ARBA" id="ARBA00022692"/>
    </source>
</evidence>
<reference evidence="6 7" key="1">
    <citation type="submission" date="2019-03" db="EMBL/GenBank/DDBJ databases">
        <title>Genomics of glacier-inhabiting Cryobacterium strains.</title>
        <authorList>
            <person name="Liu Q."/>
            <person name="Xin Y.-H."/>
        </authorList>
    </citation>
    <scope>NUCLEOTIDE SEQUENCE [LARGE SCALE GENOMIC DNA]</scope>
    <source>
        <strain evidence="6 7">CGMCC 1.4292</strain>
    </source>
</reference>
<organism evidence="6 7">
    <name type="scientific">Cryobacterium psychrophilum</name>
    <dbReference type="NCBI Taxonomy" id="41988"/>
    <lineage>
        <taxon>Bacteria</taxon>
        <taxon>Bacillati</taxon>
        <taxon>Actinomycetota</taxon>
        <taxon>Actinomycetes</taxon>
        <taxon>Micrococcales</taxon>
        <taxon>Microbacteriaceae</taxon>
        <taxon>Cryobacterium</taxon>
    </lineage>
</organism>
<evidence type="ECO:0000256" key="4">
    <source>
        <dbReference type="ARBA" id="ARBA00022989"/>
    </source>
</evidence>
<evidence type="ECO:0000256" key="5">
    <source>
        <dbReference type="ARBA" id="ARBA00023136"/>
    </source>
</evidence>
<dbReference type="PANTHER" id="PTHR32196:SF63">
    <property type="entry name" value="INNER MEMBRANE ABC TRANSPORTER PERMEASE PROTEIN YJFF"/>
    <property type="match status" value="1"/>
</dbReference>
<keyword evidence="5" id="KW-0472">Membrane</keyword>
<evidence type="ECO:0000313" key="6">
    <source>
        <dbReference type="EMBL" id="TFD82161.1"/>
    </source>
</evidence>
<dbReference type="GO" id="GO:0022857">
    <property type="term" value="F:transmembrane transporter activity"/>
    <property type="evidence" value="ECO:0007669"/>
    <property type="project" value="InterPro"/>
</dbReference>
<keyword evidence="4" id="KW-1133">Transmembrane helix</keyword>
<dbReference type="EMBL" id="SOHQ01000002">
    <property type="protein sequence ID" value="TFD82161.1"/>
    <property type="molecule type" value="Genomic_DNA"/>
</dbReference>
<dbReference type="OrthoDB" id="5193167at2"/>